<keyword evidence="2" id="KW-0934">Plastid</keyword>
<feature type="transmembrane region" description="Helical" evidence="1">
    <location>
        <begin position="44"/>
        <end position="63"/>
    </location>
</feature>
<accession>A0A8F6YEU6</accession>
<geneLocation type="chloroplast" evidence="2"/>
<sequence length="1441" mass="172782">MIPIYPAQPMICLGILYGFLTLFCVTPSQIICARAFFIKGDSAGSIALIGSLIGQFFLVLLIISPFGIVWNRCYFGFLLTSVWFLWRTQKQFHLRSLKYESSSEFSFSSKLILFTDSFIFQLLNPIALPNSICYRIITPILFRYSTHWSFFISLIIGLMISNFFFIQITRNLRNRIEYDALKTYQFIVPSLNNMFINFLWSIILISLSRFTWGSYQDAFIKKDRWYRPLRLEKLRLKARTSDYFFDNFILADKRRKIFSRYLPKWSNLIHEIENYTSIHNLLEQYKNDSKVIDNSIQKYDNFQTNWEKAINKISKKQNLIPLPINNNNNFSFSSNISKLDFQNYVRRDLVLLRSKRPFNYIGYIQKWLSNNWNQDIKQVIFLPFPWEPLTHDECNEAFFLLEQSNKKLVQMLANQKLRNKLFQYKENTIQDLPGTPLASKKHNQKLQKWQREVESLPVKFGIRNLKLLRFYIQKQRQEDLFKKSNSYFIRKNLLKLEPYYKQQISLQTLVKRNIAIYKLQKEYKSIIFPKQLLRYNKETIKLKKRNKRLKGTLKAKLRKKHENRYFAPFRYFYMFQVNKIRDNLLKTQENQISQGVSLVIALSDKEKRWLTGAQKSLHIRDLQKQQLKKQRDIAYKKSPFRWLANFVYTSNALLFLKLRKPILLTQATLKGIICFLLKKDFSFEEEMKDLDDCLYFIYDVEGNLMPSGKLPEWWFIHGFTLKRKFKDKNIENMKKKFPIKEKKQVENSSSFIIDQNRNQKHSKGYHKTKSNYTDLTKHLETSIFGINTKKVKSINDTIKLLEKYGNWKQKITKLIIFYLVRIVLFVQFQIIEINKVFFSLVIVFVRNFKAIPIYIKLYIFQLRQIPNILNLKKLFLKKSSFQSIQRFTIQKLTSLCKKNYSNIKNTTLLNKFSSNFDIWNLFNKKMLLFSKFFIDKMVNICFYNVYIYNLKKIFFKKDFFLSFSYIDFLERIYRSVIILSLDSYLAIKELSRKNACSVFSDIEKDKSTNSFMKVDKIESRCKLLLKDLENYRIFLSNLQKSLQVQRSYLNLLMKNYFQEMHSYNGKNVQFSVNRQNIGPIRIISQGGTISLQKKIELKNFVKNLQLSNTNRLLEAWLFRYTIYDNDLNKKIQPEIKITFCKTQKIEVKRKKMIEEYLHYLYSSIFGFKGELKKFFNNLINIHIDLTEYTIPFFKKNQINLNECSVFSFDHEKRQPFNYNLFVNNKTNYSEGMKNPLIKIEANNNSHFSYVVALKKISVQASNFHTNFSNLNNVNGFVGKYSSMLESSERFSSNKKIEVMKGIDDRSFQQVKINFNLAYQIFHSLFLQDISNFYYKILPNVILNSVCSRNQFYHFCNKNQMIVNQLKKISYKKRLFELRTILDNYLLPNYSIEDLVCMERVWFNYGKRYSTRQIFIDPWVPYRPKIFKNIVWIYKDSFFYKI</sequence>
<protein>
    <recommendedName>
        <fullName evidence="3">Translocon at the inner envelope membrane of chloroplasts 214</fullName>
    </recommendedName>
</protein>
<keyword evidence="2" id="KW-0150">Chloroplast</keyword>
<feature type="transmembrane region" description="Helical" evidence="1">
    <location>
        <begin position="148"/>
        <end position="166"/>
    </location>
</feature>
<keyword evidence="1" id="KW-0472">Membrane</keyword>
<name>A0A8F6YEU6_9VIRI</name>
<keyword evidence="1" id="KW-0812">Transmembrane</keyword>
<feature type="transmembrane region" description="Helical" evidence="1">
    <location>
        <begin position="186"/>
        <end position="207"/>
    </location>
</feature>
<proteinExistence type="predicted"/>
<dbReference type="EMBL" id="MW556321">
    <property type="protein sequence ID" value="QXT44743.1"/>
    <property type="molecule type" value="Genomic_DNA"/>
</dbReference>
<keyword evidence="1" id="KW-1133">Transmembrane helix</keyword>
<feature type="transmembrane region" description="Helical" evidence="1">
    <location>
        <begin position="15"/>
        <end position="37"/>
    </location>
</feature>
<evidence type="ECO:0008006" key="3">
    <source>
        <dbReference type="Google" id="ProtNLM"/>
    </source>
</evidence>
<feature type="transmembrane region" description="Helical" evidence="1">
    <location>
        <begin position="69"/>
        <end position="86"/>
    </location>
</feature>
<organism evidence="2">
    <name type="scientific">Nitellopsis obtusa</name>
    <dbReference type="NCBI Taxonomy" id="40811"/>
    <lineage>
        <taxon>Eukaryota</taxon>
        <taxon>Viridiplantae</taxon>
        <taxon>Streptophyta</taxon>
        <taxon>Charophyceae</taxon>
        <taxon>Charales</taxon>
        <taxon>Characeae</taxon>
        <taxon>Nitellopsis</taxon>
    </lineage>
</organism>
<evidence type="ECO:0000256" key="1">
    <source>
        <dbReference type="SAM" id="Phobius"/>
    </source>
</evidence>
<reference evidence="2" key="1">
    <citation type="journal article" date="2021" name="Biol. Invasions">
        <title>Global high-throughput genotyping of organellar genomes reveals insights into the origin and spread of invasive starry stonewort (Nitellopsis obtusa).</title>
        <authorList>
            <person name="Sleith R.S."/>
            <person name="Karol K.G."/>
        </authorList>
    </citation>
    <scope>NUCLEOTIDE SEQUENCE</scope>
    <source>
        <strain evidence="2">KGK5729</strain>
    </source>
</reference>
<feature type="transmembrane region" description="Helical" evidence="1">
    <location>
        <begin position="107"/>
        <end position="128"/>
    </location>
</feature>
<gene>
    <name evidence="2" type="primary">ycf1</name>
</gene>
<evidence type="ECO:0000313" key="2">
    <source>
        <dbReference type="EMBL" id="QXT44743.1"/>
    </source>
</evidence>